<dbReference type="InterPro" id="IPR009061">
    <property type="entry name" value="DNA-bd_dom_put_sf"/>
</dbReference>
<proteinExistence type="predicted"/>
<dbReference type="Pfam" id="PF07471">
    <property type="entry name" value="Phage_Nu1"/>
    <property type="match status" value="1"/>
</dbReference>
<organism evidence="1">
    <name type="scientific">Alloyangia sp. H15</name>
    <dbReference type="NCBI Taxonomy" id="3029062"/>
    <lineage>
        <taxon>Bacteria</taxon>
        <taxon>Pseudomonadati</taxon>
        <taxon>Pseudomonadota</taxon>
        <taxon>Alphaproteobacteria</taxon>
        <taxon>Rhodobacterales</taxon>
        <taxon>Roseobacteraceae</taxon>
        <taxon>Alloyangia</taxon>
    </lineage>
</organism>
<dbReference type="RefSeq" id="WP_353472335.1">
    <property type="nucleotide sequence ID" value="NZ_CP123384.1"/>
</dbReference>
<evidence type="ECO:0000313" key="1">
    <source>
        <dbReference type="EMBL" id="XCC93512.1"/>
    </source>
</evidence>
<dbReference type="InterPro" id="IPR010906">
    <property type="entry name" value="Phage_lambda_Nu1_terminase-ssu"/>
</dbReference>
<name>A0AAU8AEY5_9RHOB</name>
<dbReference type="SUPFAM" id="SSF46955">
    <property type="entry name" value="Putative DNA-binding domain"/>
    <property type="match status" value="1"/>
</dbReference>
<dbReference type="EMBL" id="CP123384">
    <property type="protein sequence ID" value="XCC93512.1"/>
    <property type="molecule type" value="Genomic_DNA"/>
</dbReference>
<accession>A0AAU8AEY5</accession>
<gene>
    <name evidence="1" type="ORF">PVT71_13660</name>
</gene>
<protein>
    <submittedName>
        <fullName evidence="1">DUF1441 family protein</fullName>
    </submittedName>
</protein>
<dbReference type="AlphaFoldDB" id="A0AAU8AEY5"/>
<dbReference type="InterPro" id="IPR036388">
    <property type="entry name" value="WH-like_DNA-bd_sf"/>
</dbReference>
<reference evidence="1" key="1">
    <citation type="submission" date="2023-02" db="EMBL/GenBank/DDBJ databases">
        <title>Description and genomic characterization of Salipiger bruguierae sp. nov., isolated from the sediment of mangrove plant Bruguiera sexangula.</title>
        <authorList>
            <person name="Long M."/>
        </authorList>
    </citation>
    <scope>NUCLEOTIDE SEQUENCE</scope>
    <source>
        <strain evidence="1">H15</strain>
    </source>
</reference>
<dbReference type="Gene3D" id="1.10.10.10">
    <property type="entry name" value="Winged helix-like DNA-binding domain superfamily/Winged helix DNA-binding domain"/>
    <property type="match status" value="1"/>
</dbReference>
<sequence length="222" mass="24955">MQDRLTLPDGSVLDVARYPLPDGVVDDGEPLNRADLSRVFGVSENTITDWIGKGMPVLAGGRNGVAYELSLTECWAWRQHRESEDRNTRLRRDERNAQNALLFRNLDDGQEAEESGLTAKELREWSEAEYHRNRVAEQRGDLVRASRVQELLEDLIGVTRTSLSTLPDHLERELGLNAGEVTMVQRHCDALLLKMRERIETDMLGGAQVAQLPGRGDRAGLL</sequence>